<dbReference type="PROSITE" id="PS51257">
    <property type="entry name" value="PROKAR_LIPOPROTEIN"/>
    <property type="match status" value="1"/>
</dbReference>
<keyword evidence="4" id="KW-1185">Reference proteome</keyword>
<dbReference type="Proteomes" id="UP001175271">
    <property type="component" value="Unassembled WGS sequence"/>
</dbReference>
<keyword evidence="1" id="KW-0732">Signal</keyword>
<accession>A0AA39LLS1</accession>
<evidence type="ECO:0000259" key="2">
    <source>
        <dbReference type="Pfam" id="PF04155"/>
    </source>
</evidence>
<dbReference type="Pfam" id="PF04155">
    <property type="entry name" value="Ground-like"/>
    <property type="match status" value="1"/>
</dbReference>
<dbReference type="EMBL" id="JAUCMV010000004">
    <property type="protein sequence ID" value="KAK0402391.1"/>
    <property type="molecule type" value="Genomic_DNA"/>
</dbReference>
<comment type="caution">
    <text evidence="3">The sequence shown here is derived from an EMBL/GenBank/DDBJ whole genome shotgun (WGS) entry which is preliminary data.</text>
</comment>
<evidence type="ECO:0000313" key="4">
    <source>
        <dbReference type="Proteomes" id="UP001175271"/>
    </source>
</evidence>
<evidence type="ECO:0000256" key="1">
    <source>
        <dbReference type="SAM" id="SignalP"/>
    </source>
</evidence>
<dbReference type="InterPro" id="IPR007284">
    <property type="entry name" value="Ground-like_dom"/>
</dbReference>
<evidence type="ECO:0000313" key="3">
    <source>
        <dbReference type="EMBL" id="KAK0402391.1"/>
    </source>
</evidence>
<protein>
    <recommendedName>
        <fullName evidence="2">Ground-like domain-containing protein</fullName>
    </recommendedName>
</protein>
<organism evidence="3 4">
    <name type="scientific">Steinernema hermaphroditum</name>
    <dbReference type="NCBI Taxonomy" id="289476"/>
    <lineage>
        <taxon>Eukaryota</taxon>
        <taxon>Metazoa</taxon>
        <taxon>Ecdysozoa</taxon>
        <taxon>Nematoda</taxon>
        <taxon>Chromadorea</taxon>
        <taxon>Rhabditida</taxon>
        <taxon>Tylenchina</taxon>
        <taxon>Panagrolaimomorpha</taxon>
        <taxon>Strongyloidoidea</taxon>
        <taxon>Steinernematidae</taxon>
        <taxon>Steinernema</taxon>
    </lineage>
</organism>
<gene>
    <name evidence="3" type="ORF">QR680_016308</name>
</gene>
<name>A0AA39LLS1_9BILA</name>
<feature type="signal peptide" evidence="1">
    <location>
        <begin position="1"/>
        <end position="22"/>
    </location>
</feature>
<sequence length="157" mass="15594">MISSKTIIAAAVVVALVGIVDACFQPQCGGGGGGCGGCGGGGGGCGGGCGGGGGGCGGGGGGCGGCGKRKKRALEDHEIHDGNTCNSDEIRDIITKSVVEGDSEKSVLSINEHLEDIVDGRYVTWCSSKLDTVNFATTMEVFCSVTVKNVTCNVFNH</sequence>
<dbReference type="AlphaFoldDB" id="A0AA39LLS1"/>
<reference evidence="3" key="1">
    <citation type="submission" date="2023-06" db="EMBL/GenBank/DDBJ databases">
        <title>Genomic analysis of the entomopathogenic nematode Steinernema hermaphroditum.</title>
        <authorList>
            <person name="Schwarz E.M."/>
            <person name="Heppert J.K."/>
            <person name="Baniya A."/>
            <person name="Schwartz H.T."/>
            <person name="Tan C.-H."/>
            <person name="Antoshechkin I."/>
            <person name="Sternberg P.W."/>
            <person name="Goodrich-Blair H."/>
            <person name="Dillman A.R."/>
        </authorList>
    </citation>
    <scope>NUCLEOTIDE SEQUENCE</scope>
    <source>
        <strain evidence="3">PS9179</strain>
        <tissue evidence="3">Whole animal</tissue>
    </source>
</reference>
<feature type="domain" description="Ground-like" evidence="2">
    <location>
        <begin position="82"/>
        <end position="155"/>
    </location>
</feature>
<feature type="chain" id="PRO_5041212831" description="Ground-like domain-containing protein" evidence="1">
    <location>
        <begin position="23"/>
        <end position="157"/>
    </location>
</feature>
<proteinExistence type="predicted"/>